<gene>
    <name evidence="3" type="ORF">TARUN_9580</name>
</gene>
<dbReference type="Proteomes" id="UP000266272">
    <property type="component" value="Unassembled WGS sequence"/>
</dbReference>
<name>A0A395N9V7_TRIAR</name>
<dbReference type="AlphaFoldDB" id="A0A395N9V7"/>
<protein>
    <submittedName>
        <fullName evidence="3">Short chain dehydrogenase</fullName>
    </submittedName>
</protein>
<evidence type="ECO:0000313" key="3">
    <source>
        <dbReference type="EMBL" id="RFU72681.1"/>
    </source>
</evidence>
<reference evidence="3 4" key="1">
    <citation type="journal article" date="2018" name="PLoS Pathog.">
        <title>Evolution of structural diversity of trichothecenes, a family of toxins produced by plant pathogenic and entomopathogenic fungi.</title>
        <authorList>
            <person name="Proctor R.H."/>
            <person name="McCormick S.P."/>
            <person name="Kim H.S."/>
            <person name="Cardoza R.E."/>
            <person name="Stanley A.M."/>
            <person name="Lindo L."/>
            <person name="Kelly A."/>
            <person name="Brown D.W."/>
            <person name="Lee T."/>
            <person name="Vaughan M.M."/>
            <person name="Alexander N.J."/>
            <person name="Busman M."/>
            <person name="Gutierrez S."/>
        </authorList>
    </citation>
    <scope>NUCLEOTIDE SEQUENCE [LARGE SCALE GENOMIC DNA]</scope>
    <source>
        <strain evidence="3 4">IBT 40837</strain>
    </source>
</reference>
<dbReference type="PANTHER" id="PTHR42760">
    <property type="entry name" value="SHORT-CHAIN DEHYDROGENASES/REDUCTASES FAMILY MEMBER"/>
    <property type="match status" value="1"/>
</dbReference>
<evidence type="ECO:0000256" key="1">
    <source>
        <dbReference type="ARBA" id="ARBA00006484"/>
    </source>
</evidence>
<comment type="similarity">
    <text evidence="1">Belongs to the short-chain dehydrogenases/reductases (SDR) family.</text>
</comment>
<dbReference type="GO" id="GO:0006633">
    <property type="term" value="P:fatty acid biosynthetic process"/>
    <property type="evidence" value="ECO:0007669"/>
    <property type="project" value="TreeGrafter"/>
</dbReference>
<evidence type="ECO:0000256" key="2">
    <source>
        <dbReference type="ARBA" id="ARBA00022857"/>
    </source>
</evidence>
<sequence length="299" mass="32698">MKVLEGPKVVKTTHKAPYAAISPSRPELSQKGRVVYVTGGSAGIGFAICRAFAQADAATVILTGRRQGALNEAVDVLSKEYPNTKFIGQALDVTDRPATEKTWVQMESDGIVVDVLVLNVAYVPTKLATMLEMNYEELWPSWATNVGANIDLVDRFYHQKKRVPGRKLSLINVSSAAIHDFESAKMVPNYSASKNAGTLMVQLVARGVSPDDMQVLSFHPGVIFTDAAQKTSASKDAWDWDDVNLAGHYAVWAASEEAKFLHGRFTWSAWDVNELQTGEPKKKIDENPTYLQVGVVGLS</sequence>
<dbReference type="GO" id="GO:0048038">
    <property type="term" value="F:quinone binding"/>
    <property type="evidence" value="ECO:0007669"/>
    <property type="project" value="TreeGrafter"/>
</dbReference>
<dbReference type="OrthoDB" id="1933717at2759"/>
<evidence type="ECO:0000313" key="4">
    <source>
        <dbReference type="Proteomes" id="UP000266272"/>
    </source>
</evidence>
<keyword evidence="4" id="KW-1185">Reference proteome</keyword>
<dbReference type="PANTHER" id="PTHR42760:SF122">
    <property type="entry name" value="NAD(P)-BINDING PROTEIN"/>
    <property type="match status" value="1"/>
</dbReference>
<dbReference type="GO" id="GO:0016616">
    <property type="term" value="F:oxidoreductase activity, acting on the CH-OH group of donors, NAD or NADP as acceptor"/>
    <property type="evidence" value="ECO:0007669"/>
    <property type="project" value="TreeGrafter"/>
</dbReference>
<dbReference type="EMBL" id="PXOA01000804">
    <property type="protein sequence ID" value="RFU72681.1"/>
    <property type="molecule type" value="Genomic_DNA"/>
</dbReference>
<accession>A0A395N9V7</accession>
<dbReference type="SUPFAM" id="SSF51735">
    <property type="entry name" value="NAD(P)-binding Rossmann-fold domains"/>
    <property type="match status" value="1"/>
</dbReference>
<dbReference type="InterPro" id="IPR020904">
    <property type="entry name" value="Sc_DH/Rdtase_CS"/>
</dbReference>
<keyword evidence="2" id="KW-0521">NADP</keyword>
<dbReference type="Pfam" id="PF00106">
    <property type="entry name" value="adh_short"/>
    <property type="match status" value="1"/>
</dbReference>
<dbReference type="PROSITE" id="PS00061">
    <property type="entry name" value="ADH_SHORT"/>
    <property type="match status" value="1"/>
</dbReference>
<dbReference type="InterPro" id="IPR036291">
    <property type="entry name" value="NAD(P)-bd_dom_sf"/>
</dbReference>
<dbReference type="InterPro" id="IPR002347">
    <property type="entry name" value="SDR_fam"/>
</dbReference>
<proteinExistence type="inferred from homology"/>
<dbReference type="Gene3D" id="3.40.50.720">
    <property type="entry name" value="NAD(P)-binding Rossmann-like Domain"/>
    <property type="match status" value="1"/>
</dbReference>
<organism evidence="3 4">
    <name type="scientific">Trichoderma arundinaceum</name>
    <dbReference type="NCBI Taxonomy" id="490622"/>
    <lineage>
        <taxon>Eukaryota</taxon>
        <taxon>Fungi</taxon>
        <taxon>Dikarya</taxon>
        <taxon>Ascomycota</taxon>
        <taxon>Pezizomycotina</taxon>
        <taxon>Sordariomycetes</taxon>
        <taxon>Hypocreomycetidae</taxon>
        <taxon>Hypocreales</taxon>
        <taxon>Hypocreaceae</taxon>
        <taxon>Trichoderma</taxon>
    </lineage>
</organism>
<comment type="caution">
    <text evidence="3">The sequence shown here is derived from an EMBL/GenBank/DDBJ whole genome shotgun (WGS) entry which is preliminary data.</text>
</comment>
<dbReference type="PRINTS" id="PR00081">
    <property type="entry name" value="GDHRDH"/>
</dbReference>
<dbReference type="CDD" id="cd05233">
    <property type="entry name" value="SDR_c"/>
    <property type="match status" value="1"/>
</dbReference>